<reference evidence="4 5" key="1">
    <citation type="submission" date="2019-10" db="EMBL/GenBank/DDBJ databases">
        <title>Bifidobacterium from non-human primates.</title>
        <authorList>
            <person name="Modesto M."/>
        </authorList>
    </citation>
    <scope>NUCLEOTIDE SEQUENCE [LARGE SCALE GENOMIC DNA]</scope>
    <source>
        <strain evidence="4 5">TREM</strain>
    </source>
</reference>
<evidence type="ECO:0000259" key="2">
    <source>
        <dbReference type="Pfam" id="PF13399"/>
    </source>
</evidence>
<name>A0A6L4WYY4_9BIFI</name>
<protein>
    <submittedName>
        <fullName evidence="3">LytR cell envelope-related transcriptional attenuator</fullName>
    </submittedName>
    <submittedName>
        <fullName evidence="4">LytR family transcriptional regulator</fullName>
    </submittedName>
</protein>
<keyword evidence="1" id="KW-1133">Transmembrane helix</keyword>
<evidence type="ECO:0000313" key="3">
    <source>
        <dbReference type="EMBL" id="KAB8287303.1"/>
    </source>
</evidence>
<feature type="domain" description="LytR/CpsA/Psr regulator C-terminal" evidence="2">
    <location>
        <begin position="82"/>
        <end position="174"/>
    </location>
</feature>
<organism evidence="3 6">
    <name type="scientific">Bifidobacterium ramosum</name>
    <dbReference type="NCBI Taxonomy" id="1798158"/>
    <lineage>
        <taxon>Bacteria</taxon>
        <taxon>Bacillati</taxon>
        <taxon>Actinomycetota</taxon>
        <taxon>Actinomycetes</taxon>
        <taxon>Bifidobacteriales</taxon>
        <taxon>Bifidobacteriaceae</taxon>
        <taxon>Bifidobacterium</taxon>
    </lineage>
</organism>
<dbReference type="Proteomes" id="UP000469943">
    <property type="component" value="Unassembled WGS sequence"/>
</dbReference>
<feature type="transmembrane region" description="Helical" evidence="1">
    <location>
        <begin position="21"/>
        <end position="42"/>
    </location>
</feature>
<keyword evidence="1" id="KW-0812">Transmembrane</keyword>
<evidence type="ECO:0000313" key="4">
    <source>
        <dbReference type="EMBL" id="NEG72427.1"/>
    </source>
</evidence>
<dbReference type="Gene3D" id="3.30.70.2390">
    <property type="match status" value="1"/>
</dbReference>
<dbReference type="OrthoDB" id="3267444at2"/>
<keyword evidence="6" id="KW-1185">Reference proteome</keyword>
<comment type="caution">
    <text evidence="3">The sequence shown here is derived from an EMBL/GenBank/DDBJ whole genome shotgun (WGS) entry which is preliminary data.</text>
</comment>
<dbReference type="EMBL" id="WBSM01000009">
    <property type="protein sequence ID" value="KAB8287303.1"/>
    <property type="molecule type" value="Genomic_DNA"/>
</dbReference>
<dbReference type="AlphaFoldDB" id="A0A6L4WYY4"/>
<dbReference type="RefSeq" id="WP_152358690.1">
    <property type="nucleotide sequence ID" value="NZ_WBSM01000009.1"/>
</dbReference>
<proteinExistence type="predicted"/>
<keyword evidence="1" id="KW-0472">Membrane</keyword>
<dbReference type="Pfam" id="PF13399">
    <property type="entry name" value="LytR_C"/>
    <property type="match status" value="1"/>
</dbReference>
<reference evidence="3 6" key="2">
    <citation type="submission" date="2019-10" db="EMBL/GenBank/DDBJ databases">
        <title>Characterization of the phylogenetic diversity of two novel species belonging to the genus Bifidobacterium: Bifidobacterium cebidarum sp. nov. and Bifidobacterium leontopitheci sp. nov.</title>
        <authorList>
            <person name="Lugli G.A."/>
            <person name="Duranti S."/>
            <person name="Milani C."/>
            <person name="Turroni F."/>
            <person name="Ventura M."/>
        </authorList>
    </citation>
    <scope>NUCLEOTIDE SEQUENCE [LARGE SCALE GENOMIC DNA]</scope>
    <source>
        <strain evidence="3 6">DSM 100688</strain>
    </source>
</reference>
<gene>
    <name evidence="3" type="ORF">DSM100688_1662</name>
    <name evidence="4" type="ORF">GFD24_09490</name>
</gene>
<dbReference type="Proteomes" id="UP000482084">
    <property type="component" value="Unassembled WGS sequence"/>
</dbReference>
<accession>A0A6L4WYY4</accession>
<evidence type="ECO:0000313" key="5">
    <source>
        <dbReference type="Proteomes" id="UP000469943"/>
    </source>
</evidence>
<dbReference type="EMBL" id="WHZX01000008">
    <property type="protein sequence ID" value="NEG72427.1"/>
    <property type="molecule type" value="Genomic_DNA"/>
</dbReference>
<sequence>MTELYDERQARKAYMRRRQRKVFGIAGTLLVVVLVIALMFYYHAFGLGESKQAATLPNYGVTAPCAPTDSKGNPVKYLDNRDVSIRVLNGTTFGGLAGAVADELQNNRAFPDVKAETYLDAKGNQIQDVERTTIRFGKNAIAQGYTVAANFTDAVMVMDDRDDLLVDVVLGGTFNDLVDRDKVPGSGTEITSIEGCVAADKMTNLPKAITHDPVKAS</sequence>
<evidence type="ECO:0000256" key="1">
    <source>
        <dbReference type="SAM" id="Phobius"/>
    </source>
</evidence>
<evidence type="ECO:0000313" key="6">
    <source>
        <dbReference type="Proteomes" id="UP000482084"/>
    </source>
</evidence>
<dbReference type="InterPro" id="IPR027381">
    <property type="entry name" value="LytR/CpsA/Psr_C"/>
</dbReference>